<accession>A0AAE9EEV9</accession>
<dbReference type="EMBL" id="CP092621">
    <property type="protein sequence ID" value="UMM20452.1"/>
    <property type="molecule type" value="Genomic_DNA"/>
</dbReference>
<gene>
    <name evidence="1" type="ORF">L5515_015723</name>
</gene>
<name>A0AAE9EEV9_CAEBR</name>
<keyword evidence="2" id="KW-1185">Reference proteome</keyword>
<protein>
    <submittedName>
        <fullName evidence="1">Uncharacterized protein</fullName>
    </submittedName>
</protein>
<dbReference type="Proteomes" id="UP000829354">
    <property type="component" value="Chromosome II"/>
</dbReference>
<sequence>MTSCVGVSFFPLIFPRNITPFFMATLCMEVYNFLKLIFLETEARNFGVNFLKHFHIKEFRNKHKNLFDFDVATEVKKDPKEVAKKKAEKKKAKAEKKRMLMTAESLTAFLTSFIT</sequence>
<reference evidence="1 2" key="1">
    <citation type="submission" date="2022-04" db="EMBL/GenBank/DDBJ databases">
        <title>Chromosome-level reference genomes for two strains of Caenorhabditis briggsae: an improved platform for comparative genomics.</title>
        <authorList>
            <person name="Stevens L."/>
            <person name="Andersen E."/>
        </authorList>
    </citation>
    <scope>NUCLEOTIDE SEQUENCE [LARGE SCALE GENOMIC DNA]</scope>
    <source>
        <strain evidence="1">VX34</strain>
        <tissue evidence="1">Whole-organism</tissue>
    </source>
</reference>
<dbReference type="AlphaFoldDB" id="A0AAE9EEV9"/>
<proteinExistence type="predicted"/>
<evidence type="ECO:0000313" key="2">
    <source>
        <dbReference type="Proteomes" id="UP000829354"/>
    </source>
</evidence>
<evidence type="ECO:0000313" key="1">
    <source>
        <dbReference type="EMBL" id="UMM20452.1"/>
    </source>
</evidence>
<organism evidence="1 2">
    <name type="scientific">Caenorhabditis briggsae</name>
    <dbReference type="NCBI Taxonomy" id="6238"/>
    <lineage>
        <taxon>Eukaryota</taxon>
        <taxon>Metazoa</taxon>
        <taxon>Ecdysozoa</taxon>
        <taxon>Nematoda</taxon>
        <taxon>Chromadorea</taxon>
        <taxon>Rhabditida</taxon>
        <taxon>Rhabditina</taxon>
        <taxon>Rhabditomorpha</taxon>
        <taxon>Rhabditoidea</taxon>
        <taxon>Rhabditidae</taxon>
        <taxon>Peloderinae</taxon>
        <taxon>Caenorhabditis</taxon>
    </lineage>
</organism>